<keyword evidence="1" id="KW-0812">Transmembrane</keyword>
<keyword evidence="3" id="KW-1185">Reference proteome</keyword>
<comment type="caution">
    <text evidence="2">The sequence shown here is derived from an EMBL/GenBank/DDBJ whole genome shotgun (WGS) entry which is preliminary data.</text>
</comment>
<feature type="transmembrane region" description="Helical" evidence="1">
    <location>
        <begin position="20"/>
        <end position="37"/>
    </location>
</feature>
<dbReference type="EMBL" id="JANEYG010000082">
    <property type="protein sequence ID" value="KAJ8914005.1"/>
    <property type="molecule type" value="Genomic_DNA"/>
</dbReference>
<evidence type="ECO:0000313" key="2">
    <source>
        <dbReference type="EMBL" id="KAJ8914005.1"/>
    </source>
</evidence>
<dbReference type="AlphaFoldDB" id="A0AAV8VIQ6"/>
<proteinExistence type="predicted"/>
<organism evidence="2 3">
    <name type="scientific">Exocentrus adspersus</name>
    <dbReference type="NCBI Taxonomy" id="1586481"/>
    <lineage>
        <taxon>Eukaryota</taxon>
        <taxon>Metazoa</taxon>
        <taxon>Ecdysozoa</taxon>
        <taxon>Arthropoda</taxon>
        <taxon>Hexapoda</taxon>
        <taxon>Insecta</taxon>
        <taxon>Pterygota</taxon>
        <taxon>Neoptera</taxon>
        <taxon>Endopterygota</taxon>
        <taxon>Coleoptera</taxon>
        <taxon>Polyphaga</taxon>
        <taxon>Cucujiformia</taxon>
        <taxon>Chrysomeloidea</taxon>
        <taxon>Cerambycidae</taxon>
        <taxon>Lamiinae</taxon>
        <taxon>Acanthocinini</taxon>
        <taxon>Exocentrus</taxon>
    </lineage>
</organism>
<protein>
    <submittedName>
        <fullName evidence="2">Uncharacterized protein</fullName>
    </submittedName>
</protein>
<evidence type="ECO:0000256" key="1">
    <source>
        <dbReference type="SAM" id="Phobius"/>
    </source>
</evidence>
<evidence type="ECO:0000313" key="3">
    <source>
        <dbReference type="Proteomes" id="UP001159042"/>
    </source>
</evidence>
<name>A0AAV8VIQ6_9CUCU</name>
<keyword evidence="1" id="KW-1133">Transmembrane helix</keyword>
<keyword evidence="1" id="KW-0472">Membrane</keyword>
<gene>
    <name evidence="2" type="ORF">NQ315_012028</name>
</gene>
<dbReference type="Proteomes" id="UP001159042">
    <property type="component" value="Unassembled WGS sequence"/>
</dbReference>
<reference evidence="2 3" key="1">
    <citation type="journal article" date="2023" name="Insect Mol. Biol.">
        <title>Genome sequencing provides insights into the evolution of gene families encoding plant cell wall-degrading enzymes in longhorned beetles.</title>
        <authorList>
            <person name="Shin N.R."/>
            <person name="Okamura Y."/>
            <person name="Kirsch R."/>
            <person name="Pauchet Y."/>
        </authorList>
    </citation>
    <scope>NUCLEOTIDE SEQUENCE [LARGE SCALE GENOMIC DNA]</scope>
    <source>
        <strain evidence="2">EAD_L_NR</strain>
    </source>
</reference>
<accession>A0AAV8VIQ6</accession>
<sequence>MRVLIATTTSTQWTQQNRNNGIIFFVALIIGVSGACWTDELVKMKMLDVAFFEKKKFRLRFQIPKHIKVDHFSLLIQYG</sequence>